<gene>
    <name evidence="2" type="ORF">Pmani_025016</name>
</gene>
<name>A0AAE1TY56_9EUCA</name>
<organism evidence="2 3">
    <name type="scientific">Petrolisthes manimaculis</name>
    <dbReference type="NCBI Taxonomy" id="1843537"/>
    <lineage>
        <taxon>Eukaryota</taxon>
        <taxon>Metazoa</taxon>
        <taxon>Ecdysozoa</taxon>
        <taxon>Arthropoda</taxon>
        <taxon>Crustacea</taxon>
        <taxon>Multicrustacea</taxon>
        <taxon>Malacostraca</taxon>
        <taxon>Eumalacostraca</taxon>
        <taxon>Eucarida</taxon>
        <taxon>Decapoda</taxon>
        <taxon>Pleocyemata</taxon>
        <taxon>Anomura</taxon>
        <taxon>Galatheoidea</taxon>
        <taxon>Porcellanidae</taxon>
        <taxon>Petrolisthes</taxon>
    </lineage>
</organism>
<sequence length="68" mass="7359">MPQGTDGESGHEILMLQSAASCNEKSQSHGVGHSRLHYSQISQGGEDSDFQALARNMNLARICEVKKS</sequence>
<proteinExistence type="predicted"/>
<reference evidence="2" key="1">
    <citation type="submission" date="2023-11" db="EMBL/GenBank/DDBJ databases">
        <title>Genome assemblies of two species of porcelain crab, Petrolisthes cinctipes and Petrolisthes manimaculis (Anomura: Porcellanidae).</title>
        <authorList>
            <person name="Angst P."/>
        </authorList>
    </citation>
    <scope>NUCLEOTIDE SEQUENCE</scope>
    <source>
        <strain evidence="2">PB745_02</strain>
        <tissue evidence="2">Gill</tissue>
    </source>
</reference>
<dbReference type="AlphaFoldDB" id="A0AAE1TY56"/>
<protein>
    <submittedName>
        <fullName evidence="2">Uncharacterized protein</fullName>
    </submittedName>
</protein>
<evidence type="ECO:0000256" key="1">
    <source>
        <dbReference type="SAM" id="MobiDB-lite"/>
    </source>
</evidence>
<evidence type="ECO:0000313" key="3">
    <source>
        <dbReference type="Proteomes" id="UP001292094"/>
    </source>
</evidence>
<dbReference type="EMBL" id="JAWZYT010002640">
    <property type="protein sequence ID" value="KAK4302943.1"/>
    <property type="molecule type" value="Genomic_DNA"/>
</dbReference>
<keyword evidence="3" id="KW-1185">Reference proteome</keyword>
<dbReference type="Proteomes" id="UP001292094">
    <property type="component" value="Unassembled WGS sequence"/>
</dbReference>
<evidence type="ECO:0000313" key="2">
    <source>
        <dbReference type="EMBL" id="KAK4302943.1"/>
    </source>
</evidence>
<comment type="caution">
    <text evidence="2">The sequence shown here is derived from an EMBL/GenBank/DDBJ whole genome shotgun (WGS) entry which is preliminary data.</text>
</comment>
<accession>A0AAE1TY56</accession>
<feature type="region of interest" description="Disordered" evidence="1">
    <location>
        <begin position="21"/>
        <end position="40"/>
    </location>
</feature>